<evidence type="ECO:0000313" key="2">
    <source>
        <dbReference type="EMBL" id="RAP76134.1"/>
    </source>
</evidence>
<dbReference type="EMBL" id="QLUW01000002">
    <property type="protein sequence ID" value="RAP76134.1"/>
    <property type="molecule type" value="Genomic_DNA"/>
</dbReference>
<dbReference type="PROSITE" id="PS51186">
    <property type="entry name" value="GNAT"/>
    <property type="match status" value="1"/>
</dbReference>
<dbReference type="AlphaFoldDB" id="A0A328U7Q1"/>
<dbReference type="InterPro" id="IPR016181">
    <property type="entry name" value="Acyl_CoA_acyltransferase"/>
</dbReference>
<dbReference type="CDD" id="cd04301">
    <property type="entry name" value="NAT_SF"/>
    <property type="match status" value="1"/>
</dbReference>
<keyword evidence="3" id="KW-1185">Reference proteome</keyword>
<dbReference type="Proteomes" id="UP000249260">
    <property type="component" value="Unassembled WGS sequence"/>
</dbReference>
<dbReference type="GO" id="GO:0016747">
    <property type="term" value="F:acyltransferase activity, transferring groups other than amino-acyl groups"/>
    <property type="evidence" value="ECO:0007669"/>
    <property type="project" value="InterPro"/>
</dbReference>
<dbReference type="OrthoDB" id="162220at2"/>
<evidence type="ECO:0000259" key="1">
    <source>
        <dbReference type="PROSITE" id="PS51186"/>
    </source>
</evidence>
<keyword evidence="2" id="KW-0808">Transferase</keyword>
<organism evidence="2 3">
    <name type="scientific">Paenibacillus montanisoli</name>
    <dbReference type="NCBI Taxonomy" id="2081970"/>
    <lineage>
        <taxon>Bacteria</taxon>
        <taxon>Bacillati</taxon>
        <taxon>Bacillota</taxon>
        <taxon>Bacilli</taxon>
        <taxon>Bacillales</taxon>
        <taxon>Paenibacillaceae</taxon>
        <taxon>Paenibacillus</taxon>
    </lineage>
</organism>
<gene>
    <name evidence="2" type="ORF">DL346_12000</name>
</gene>
<dbReference type="Gene3D" id="3.40.630.30">
    <property type="match status" value="1"/>
</dbReference>
<dbReference type="SUPFAM" id="SSF55729">
    <property type="entry name" value="Acyl-CoA N-acyltransferases (Nat)"/>
    <property type="match status" value="1"/>
</dbReference>
<feature type="domain" description="N-acetyltransferase" evidence="1">
    <location>
        <begin position="8"/>
        <end position="204"/>
    </location>
</feature>
<dbReference type="InterPro" id="IPR000182">
    <property type="entry name" value="GNAT_dom"/>
</dbReference>
<proteinExistence type="predicted"/>
<name>A0A328U7Q1_9BACL</name>
<reference evidence="2 3" key="1">
    <citation type="submission" date="2018-06" db="EMBL/GenBank/DDBJ databases">
        <title>Paenibacillus montanisoli sp. nov., isolated from mountain area soil.</title>
        <authorList>
            <person name="Wu M."/>
        </authorList>
    </citation>
    <scope>NUCLEOTIDE SEQUENCE [LARGE SCALE GENOMIC DNA]</scope>
    <source>
        <strain evidence="2 3">RA17</strain>
    </source>
</reference>
<accession>A0A328U7Q1</accession>
<evidence type="ECO:0000313" key="3">
    <source>
        <dbReference type="Proteomes" id="UP000249260"/>
    </source>
</evidence>
<sequence>MSTSGGVITIVPANEASWEDLDAILGPARCHSVRCYCQRFKIPNSQWNQIDDDERAFMLRAQTDCGNPESGTTSGLVAYLDREPVGWCAIEPRTAYSKLLSSRVPWAGRNEDKNDDGVWAMTCFIVRTGYRRRGITYELARAALEFARRRGARAVEGYPMITVPGREITWGELHVGSRNAFAAAGFREVTRPTARRVVMRIDFR</sequence>
<dbReference type="Pfam" id="PF00583">
    <property type="entry name" value="Acetyltransf_1"/>
    <property type="match status" value="1"/>
</dbReference>
<dbReference type="RefSeq" id="WP_112882358.1">
    <property type="nucleotide sequence ID" value="NZ_QLUW01000002.1"/>
</dbReference>
<protein>
    <submittedName>
        <fullName evidence="2">GNAT family N-acetyltransferase</fullName>
    </submittedName>
</protein>
<comment type="caution">
    <text evidence="2">The sequence shown here is derived from an EMBL/GenBank/DDBJ whole genome shotgun (WGS) entry which is preliminary data.</text>
</comment>